<evidence type="ECO:0000256" key="10">
    <source>
        <dbReference type="ARBA" id="ARBA00023136"/>
    </source>
</evidence>
<keyword evidence="7 13" id="KW-1005">Bacterial flagellum biogenesis</keyword>
<name>A0A845QCZ9_9HYPH</name>
<keyword evidence="15" id="KW-0969">Cilium</keyword>
<evidence type="ECO:0000256" key="14">
    <source>
        <dbReference type="SAM" id="MobiDB-lite"/>
    </source>
</evidence>
<evidence type="ECO:0000256" key="8">
    <source>
        <dbReference type="ARBA" id="ARBA00022927"/>
    </source>
</evidence>
<evidence type="ECO:0000313" key="15">
    <source>
        <dbReference type="EMBL" id="NBG96452.1"/>
    </source>
</evidence>
<dbReference type="FunFam" id="3.40.1690.10:FF:000001">
    <property type="entry name" value="Flagellar biosynthetic protein FlhB"/>
    <property type="match status" value="1"/>
</dbReference>
<keyword evidence="8 13" id="KW-0653">Protein transport</keyword>
<evidence type="ECO:0000256" key="1">
    <source>
        <dbReference type="ARBA" id="ARBA00004651"/>
    </source>
</evidence>
<dbReference type="GO" id="GO:0044780">
    <property type="term" value="P:bacterial-type flagellum assembly"/>
    <property type="evidence" value="ECO:0007669"/>
    <property type="project" value="InterPro"/>
</dbReference>
<keyword evidence="9 13" id="KW-1133">Transmembrane helix</keyword>
<dbReference type="Pfam" id="PF01312">
    <property type="entry name" value="Bac_export_2"/>
    <property type="match status" value="1"/>
</dbReference>
<keyword evidence="16" id="KW-1185">Reference proteome</keyword>
<keyword evidence="6 13" id="KW-0812">Transmembrane</keyword>
<comment type="function">
    <text evidence="12 13">Required for formation of the rod structure in the basal body of the flagellar apparatus. Together with FliI and FliH, may constitute the export apparatus of flagellin.</text>
</comment>
<dbReference type="PRINTS" id="PR00950">
    <property type="entry name" value="TYPE3IMSPROT"/>
</dbReference>
<keyword evidence="15" id="KW-0966">Cell projection</keyword>
<dbReference type="GO" id="GO:0005886">
    <property type="term" value="C:plasma membrane"/>
    <property type="evidence" value="ECO:0007669"/>
    <property type="project" value="UniProtKB-SubCell"/>
</dbReference>
<dbReference type="RefSeq" id="WP_160588537.1">
    <property type="nucleotide sequence ID" value="NZ_BMHN01000001.1"/>
</dbReference>
<accession>A0A845QCZ9</accession>
<protein>
    <recommendedName>
        <fullName evidence="3 13">Flagellar biosynthetic protein FlhB</fullName>
    </recommendedName>
</protein>
<dbReference type="PANTHER" id="PTHR30531">
    <property type="entry name" value="FLAGELLAR BIOSYNTHETIC PROTEIN FLHB"/>
    <property type="match status" value="1"/>
</dbReference>
<dbReference type="InterPro" id="IPR006135">
    <property type="entry name" value="T3SS_substrate_exporter"/>
</dbReference>
<keyword evidence="11 13" id="KW-1006">Bacterial flagellum protein export</keyword>
<evidence type="ECO:0000256" key="12">
    <source>
        <dbReference type="ARBA" id="ARBA00025078"/>
    </source>
</evidence>
<dbReference type="InterPro" id="IPR029025">
    <property type="entry name" value="T3SS_substrate_exporter_C"/>
</dbReference>
<feature type="transmembrane region" description="Helical" evidence="13">
    <location>
        <begin position="190"/>
        <end position="212"/>
    </location>
</feature>
<dbReference type="NCBIfam" id="TIGR00328">
    <property type="entry name" value="flhB"/>
    <property type="match status" value="1"/>
</dbReference>
<evidence type="ECO:0000256" key="3">
    <source>
        <dbReference type="ARBA" id="ARBA00021622"/>
    </source>
</evidence>
<dbReference type="Gene3D" id="3.40.1690.10">
    <property type="entry name" value="secretion proteins EscU"/>
    <property type="match status" value="1"/>
</dbReference>
<dbReference type="Gene3D" id="6.10.250.2080">
    <property type="match status" value="1"/>
</dbReference>
<gene>
    <name evidence="13 15" type="primary">flhB</name>
    <name evidence="15" type="ORF">GTQ45_11975</name>
</gene>
<feature type="compositionally biased region" description="Basic and acidic residues" evidence="14">
    <location>
        <begin position="7"/>
        <end position="24"/>
    </location>
</feature>
<dbReference type="GeneID" id="300654184"/>
<proteinExistence type="inferred from homology"/>
<comment type="subcellular location">
    <subcellularLocation>
        <location evidence="1">Cell membrane</location>
        <topology evidence="1">Multi-pass membrane protein</topology>
    </subcellularLocation>
</comment>
<sequence length="361" mass="39458">MSDQPDQSEKTEEASSKKLEEAHKKGDVAKSQEVSAWFGLIGITIIVVLLAGPMAGQLAAPLSRFIVQPHAFAVDGSTLLQIAQQLGLLVVAALALPMLVVIVAAIVGNLVQHKPVFTAENMKPKFSKISPLAGLKRIFGPQGMANFLKALAKLTIVSVIAFLVIWPERELLFALIRMELVAVPVVLQELALKLLGGVVAVMTIIAGLDFSFQKAQWLKKQRMTQKEVKDEYKQMEGDPAVKAKLRQIRAEKGRKRMMAQVPDATVVVTNPTHYSVALKYEDGMAAPVCVAKGVDQVAFKIREIAKEHDVPLVENVPLARALHATVEVDDEIPPEHYKAVAQVIGYVMRLKGKMRRSSARA</sequence>
<dbReference type="Proteomes" id="UP000470384">
    <property type="component" value="Unassembled WGS sequence"/>
</dbReference>
<feature type="transmembrane region" description="Helical" evidence="13">
    <location>
        <begin position="146"/>
        <end position="166"/>
    </location>
</feature>
<dbReference type="InterPro" id="IPR006136">
    <property type="entry name" value="FlhB"/>
</dbReference>
<dbReference type="PANTHER" id="PTHR30531:SF12">
    <property type="entry name" value="FLAGELLAR BIOSYNTHETIC PROTEIN FLHB"/>
    <property type="match status" value="1"/>
</dbReference>
<dbReference type="SUPFAM" id="SSF160544">
    <property type="entry name" value="EscU C-terminal domain-like"/>
    <property type="match status" value="1"/>
</dbReference>
<evidence type="ECO:0000256" key="11">
    <source>
        <dbReference type="ARBA" id="ARBA00023225"/>
    </source>
</evidence>
<feature type="transmembrane region" description="Helical" evidence="13">
    <location>
        <begin position="34"/>
        <end position="55"/>
    </location>
</feature>
<evidence type="ECO:0000256" key="2">
    <source>
        <dbReference type="ARBA" id="ARBA00010690"/>
    </source>
</evidence>
<evidence type="ECO:0000256" key="13">
    <source>
        <dbReference type="RuleBase" id="RU364091"/>
    </source>
</evidence>
<dbReference type="OrthoDB" id="9807950at2"/>
<evidence type="ECO:0000256" key="5">
    <source>
        <dbReference type="ARBA" id="ARBA00022475"/>
    </source>
</evidence>
<evidence type="ECO:0000256" key="9">
    <source>
        <dbReference type="ARBA" id="ARBA00022989"/>
    </source>
</evidence>
<dbReference type="EMBL" id="WXYQ01000009">
    <property type="protein sequence ID" value="NBG96452.1"/>
    <property type="molecule type" value="Genomic_DNA"/>
</dbReference>
<feature type="transmembrane region" description="Helical" evidence="13">
    <location>
        <begin position="86"/>
        <end position="107"/>
    </location>
</feature>
<dbReference type="AlphaFoldDB" id="A0A845QCZ9"/>
<dbReference type="GO" id="GO:0009306">
    <property type="term" value="P:protein secretion"/>
    <property type="evidence" value="ECO:0007669"/>
    <property type="project" value="InterPro"/>
</dbReference>
<evidence type="ECO:0000313" key="16">
    <source>
        <dbReference type="Proteomes" id="UP000470384"/>
    </source>
</evidence>
<keyword evidence="15" id="KW-0282">Flagellum</keyword>
<keyword evidence="5 13" id="KW-1003">Cell membrane</keyword>
<keyword evidence="10 13" id="KW-0472">Membrane</keyword>
<comment type="caution">
    <text evidence="15">The sequence shown here is derived from an EMBL/GenBank/DDBJ whole genome shotgun (WGS) entry which is preliminary data.</text>
</comment>
<reference evidence="15 16" key="1">
    <citation type="journal article" date="2016" name="Int. J. Syst. Evol. Microbiol.">
        <title>Pyruvatibacter mobilis gen. nov., sp. nov., a marine bacterium from the culture broth of Picochlorum sp. 122.</title>
        <authorList>
            <person name="Wang G."/>
            <person name="Tang M."/>
            <person name="Wu H."/>
            <person name="Dai S."/>
            <person name="Li T."/>
            <person name="Chen C."/>
            <person name="He H."/>
            <person name="Fan J."/>
            <person name="Xiang W."/>
            <person name="Li X."/>
        </authorList>
    </citation>
    <scope>NUCLEOTIDE SEQUENCE [LARGE SCALE GENOMIC DNA]</scope>
    <source>
        <strain evidence="15 16">GYP-11</strain>
    </source>
</reference>
<comment type="similarity">
    <text evidence="2 13">Belongs to the type III secretion exporter family.</text>
</comment>
<evidence type="ECO:0000256" key="6">
    <source>
        <dbReference type="ARBA" id="ARBA00022692"/>
    </source>
</evidence>
<keyword evidence="4 13" id="KW-0813">Transport</keyword>
<feature type="region of interest" description="Disordered" evidence="14">
    <location>
        <begin position="1"/>
        <end position="24"/>
    </location>
</feature>
<evidence type="ECO:0000256" key="7">
    <source>
        <dbReference type="ARBA" id="ARBA00022795"/>
    </source>
</evidence>
<evidence type="ECO:0000256" key="4">
    <source>
        <dbReference type="ARBA" id="ARBA00022448"/>
    </source>
</evidence>
<organism evidence="15 16">
    <name type="scientific">Pyruvatibacter mobilis</name>
    <dbReference type="NCBI Taxonomy" id="1712261"/>
    <lineage>
        <taxon>Bacteria</taxon>
        <taxon>Pseudomonadati</taxon>
        <taxon>Pseudomonadota</taxon>
        <taxon>Alphaproteobacteria</taxon>
        <taxon>Hyphomicrobiales</taxon>
        <taxon>Parvibaculaceae</taxon>
        <taxon>Pyruvatibacter</taxon>
    </lineage>
</organism>